<protein>
    <submittedName>
        <fullName evidence="2">Uncharacterized protein</fullName>
    </submittedName>
</protein>
<feature type="region of interest" description="Disordered" evidence="1">
    <location>
        <begin position="1"/>
        <end position="81"/>
    </location>
</feature>
<evidence type="ECO:0000256" key="1">
    <source>
        <dbReference type="SAM" id="MobiDB-lite"/>
    </source>
</evidence>
<proteinExistence type="predicted"/>
<feature type="compositionally biased region" description="Basic and acidic residues" evidence="1">
    <location>
        <begin position="29"/>
        <end position="42"/>
    </location>
</feature>
<organism evidence="2 3">
    <name type="scientific">Serendipita vermifera MAFF 305830</name>
    <dbReference type="NCBI Taxonomy" id="933852"/>
    <lineage>
        <taxon>Eukaryota</taxon>
        <taxon>Fungi</taxon>
        <taxon>Dikarya</taxon>
        <taxon>Basidiomycota</taxon>
        <taxon>Agaricomycotina</taxon>
        <taxon>Agaricomycetes</taxon>
        <taxon>Sebacinales</taxon>
        <taxon>Serendipitaceae</taxon>
        <taxon>Serendipita</taxon>
    </lineage>
</organism>
<accession>A0A0C2WA03</accession>
<gene>
    <name evidence="2" type="ORF">M408DRAFT_321236</name>
</gene>
<feature type="compositionally biased region" description="Basic and acidic residues" evidence="1">
    <location>
        <begin position="53"/>
        <end position="70"/>
    </location>
</feature>
<name>A0A0C2WA03_SERVB</name>
<keyword evidence="3" id="KW-1185">Reference proteome</keyword>
<dbReference type="EMBL" id="KN824340">
    <property type="protein sequence ID" value="KIM23258.1"/>
    <property type="molecule type" value="Genomic_DNA"/>
</dbReference>
<dbReference type="AlphaFoldDB" id="A0A0C2WA03"/>
<reference evidence="2 3" key="1">
    <citation type="submission" date="2014-04" db="EMBL/GenBank/DDBJ databases">
        <authorList>
            <consortium name="DOE Joint Genome Institute"/>
            <person name="Kuo A."/>
            <person name="Zuccaro A."/>
            <person name="Kohler A."/>
            <person name="Nagy L.G."/>
            <person name="Floudas D."/>
            <person name="Copeland A."/>
            <person name="Barry K.W."/>
            <person name="Cichocki N."/>
            <person name="Veneault-Fourrey C."/>
            <person name="LaButti K."/>
            <person name="Lindquist E.A."/>
            <person name="Lipzen A."/>
            <person name="Lundell T."/>
            <person name="Morin E."/>
            <person name="Murat C."/>
            <person name="Sun H."/>
            <person name="Tunlid A."/>
            <person name="Henrissat B."/>
            <person name="Grigoriev I.V."/>
            <person name="Hibbett D.S."/>
            <person name="Martin F."/>
            <person name="Nordberg H.P."/>
            <person name="Cantor M.N."/>
            <person name="Hua S.X."/>
        </authorList>
    </citation>
    <scope>NUCLEOTIDE SEQUENCE [LARGE SCALE GENOMIC DNA]</scope>
    <source>
        <strain evidence="2 3">MAFF 305830</strain>
    </source>
</reference>
<feature type="compositionally biased region" description="Acidic residues" evidence="1">
    <location>
        <begin position="1"/>
        <end position="10"/>
    </location>
</feature>
<dbReference type="HOGENOM" id="CLU_1409597_0_0_1"/>
<dbReference type="Proteomes" id="UP000054097">
    <property type="component" value="Unassembled WGS sequence"/>
</dbReference>
<evidence type="ECO:0000313" key="3">
    <source>
        <dbReference type="Proteomes" id="UP000054097"/>
    </source>
</evidence>
<feature type="compositionally biased region" description="Basic and acidic residues" evidence="1">
    <location>
        <begin position="11"/>
        <end position="21"/>
    </location>
</feature>
<evidence type="ECO:0000313" key="2">
    <source>
        <dbReference type="EMBL" id="KIM23258.1"/>
    </source>
</evidence>
<sequence length="193" mass="21516">MFDNIDDDVESERPVGSDSRAENQTVYRTGRDDESGSREIGKGHMTITTRSPDNFRDEESGGNADEDKARPGRRTRRLASSEHLETVLENAQRVVETSRILTRGSVFKAADVKWPRPPSWTGPTCCRPPSLIQFNGRVDLKPNNRSLSEVKILFLRHGELAATFTSTSFFSIGTRYTISSGAKECFEFSGSAH</sequence>
<reference evidence="3" key="2">
    <citation type="submission" date="2015-01" db="EMBL/GenBank/DDBJ databases">
        <title>Evolutionary Origins and Diversification of the Mycorrhizal Mutualists.</title>
        <authorList>
            <consortium name="DOE Joint Genome Institute"/>
            <consortium name="Mycorrhizal Genomics Consortium"/>
            <person name="Kohler A."/>
            <person name="Kuo A."/>
            <person name="Nagy L.G."/>
            <person name="Floudas D."/>
            <person name="Copeland A."/>
            <person name="Barry K.W."/>
            <person name="Cichocki N."/>
            <person name="Veneault-Fourrey C."/>
            <person name="LaButti K."/>
            <person name="Lindquist E.A."/>
            <person name="Lipzen A."/>
            <person name="Lundell T."/>
            <person name="Morin E."/>
            <person name="Murat C."/>
            <person name="Riley R."/>
            <person name="Ohm R."/>
            <person name="Sun H."/>
            <person name="Tunlid A."/>
            <person name="Henrissat B."/>
            <person name="Grigoriev I.V."/>
            <person name="Hibbett D.S."/>
            <person name="Martin F."/>
        </authorList>
    </citation>
    <scope>NUCLEOTIDE SEQUENCE [LARGE SCALE GENOMIC DNA]</scope>
    <source>
        <strain evidence="3">MAFF 305830</strain>
    </source>
</reference>